<dbReference type="RefSeq" id="WP_290398612.1">
    <property type="nucleotide sequence ID" value="NZ_JAUHLN010000001.1"/>
</dbReference>
<reference evidence="1" key="1">
    <citation type="submission" date="2023-06" db="EMBL/GenBank/DDBJ databases">
        <title>Draft Genome Sequences of Representative Paenibacillus Polymyxa, Bacillus cereus, Fictibacillus sp., and Brevibacillus agri Strains Isolated from Amazonian Dark Earth.</title>
        <authorList>
            <person name="Pellegrinetti T.A."/>
            <person name="Cunha I.C.M."/>
            <person name="Chaves M.G."/>
            <person name="Freitas A.S."/>
            <person name="Silva A.V.R."/>
            <person name="Tsai S.M."/>
            <person name="Mendes L.W."/>
        </authorList>
    </citation>
    <scope>NUCLEOTIDE SEQUENCE</scope>
    <source>
        <strain evidence="1">CENA-BCM004</strain>
    </source>
</reference>
<protein>
    <submittedName>
        <fullName evidence="1">Uncharacterized protein</fullName>
    </submittedName>
</protein>
<name>A0ABT8E3K8_9BACL</name>
<proteinExistence type="predicted"/>
<keyword evidence="2" id="KW-1185">Reference proteome</keyword>
<gene>
    <name evidence="1" type="ORF">QYF49_05580</name>
</gene>
<dbReference type="Proteomes" id="UP001168694">
    <property type="component" value="Unassembled WGS sequence"/>
</dbReference>
<evidence type="ECO:0000313" key="1">
    <source>
        <dbReference type="EMBL" id="MDN4072500.1"/>
    </source>
</evidence>
<dbReference type="EMBL" id="JAUHLN010000001">
    <property type="protein sequence ID" value="MDN4072500.1"/>
    <property type="molecule type" value="Genomic_DNA"/>
</dbReference>
<accession>A0ABT8E3K8</accession>
<organism evidence="1 2">
    <name type="scientific">Fictibacillus terranigra</name>
    <dbReference type="NCBI Taxonomy" id="3058424"/>
    <lineage>
        <taxon>Bacteria</taxon>
        <taxon>Bacillati</taxon>
        <taxon>Bacillota</taxon>
        <taxon>Bacilli</taxon>
        <taxon>Bacillales</taxon>
        <taxon>Fictibacillaceae</taxon>
        <taxon>Fictibacillus</taxon>
    </lineage>
</organism>
<comment type="caution">
    <text evidence="1">The sequence shown here is derived from an EMBL/GenBank/DDBJ whole genome shotgun (WGS) entry which is preliminary data.</text>
</comment>
<sequence length="52" mass="5820">MGSFLIVLVPVFFVCGGAALLISSLVKSDTGQYDIENLWEDREYSSDDYNLK</sequence>
<evidence type="ECO:0000313" key="2">
    <source>
        <dbReference type="Proteomes" id="UP001168694"/>
    </source>
</evidence>